<evidence type="ECO:0000313" key="3">
    <source>
        <dbReference type="Proteomes" id="UP000230750"/>
    </source>
</evidence>
<feature type="compositionally biased region" description="Pro residues" evidence="1">
    <location>
        <begin position="447"/>
        <end position="478"/>
    </location>
</feature>
<feature type="compositionally biased region" description="Pro residues" evidence="1">
    <location>
        <begin position="164"/>
        <end position="179"/>
    </location>
</feature>
<feature type="compositionally biased region" description="Low complexity" evidence="1">
    <location>
        <begin position="260"/>
        <end position="277"/>
    </location>
</feature>
<dbReference type="PANTHER" id="PTHR45691">
    <property type="entry name" value="PROTEIN DIAPHANOUS"/>
    <property type="match status" value="1"/>
</dbReference>
<reference evidence="2 3" key="1">
    <citation type="journal article" date="2017" name="PLoS Biol.">
        <title>The sea cucumber genome provides insights into morphological evolution and visceral regeneration.</title>
        <authorList>
            <person name="Zhang X."/>
            <person name="Sun L."/>
            <person name="Yuan J."/>
            <person name="Sun Y."/>
            <person name="Gao Y."/>
            <person name="Zhang L."/>
            <person name="Li S."/>
            <person name="Dai H."/>
            <person name="Hamel J.F."/>
            <person name="Liu C."/>
            <person name="Yu Y."/>
            <person name="Liu S."/>
            <person name="Lin W."/>
            <person name="Guo K."/>
            <person name="Jin S."/>
            <person name="Xu P."/>
            <person name="Storey K.B."/>
            <person name="Huan P."/>
            <person name="Zhang T."/>
            <person name="Zhou Y."/>
            <person name="Zhang J."/>
            <person name="Lin C."/>
            <person name="Li X."/>
            <person name="Xing L."/>
            <person name="Huo D."/>
            <person name="Sun M."/>
            <person name="Wang L."/>
            <person name="Mercier A."/>
            <person name="Li F."/>
            <person name="Yang H."/>
            <person name="Xiang J."/>
        </authorList>
    </citation>
    <scope>NUCLEOTIDE SEQUENCE [LARGE SCALE GENOMIC DNA]</scope>
    <source>
        <strain evidence="2">Shaxun</strain>
        <tissue evidence="2">Muscle</tissue>
    </source>
</reference>
<feature type="region of interest" description="Disordered" evidence="1">
    <location>
        <begin position="87"/>
        <end position="112"/>
    </location>
</feature>
<feature type="region of interest" description="Disordered" evidence="1">
    <location>
        <begin position="589"/>
        <end position="694"/>
    </location>
</feature>
<organism evidence="2 3">
    <name type="scientific">Stichopus japonicus</name>
    <name type="common">Sea cucumber</name>
    <dbReference type="NCBI Taxonomy" id="307972"/>
    <lineage>
        <taxon>Eukaryota</taxon>
        <taxon>Metazoa</taxon>
        <taxon>Echinodermata</taxon>
        <taxon>Eleutherozoa</taxon>
        <taxon>Echinozoa</taxon>
        <taxon>Holothuroidea</taxon>
        <taxon>Aspidochirotacea</taxon>
        <taxon>Aspidochirotida</taxon>
        <taxon>Stichopodidae</taxon>
        <taxon>Apostichopus</taxon>
    </lineage>
</organism>
<dbReference type="InterPro" id="IPR051412">
    <property type="entry name" value="Formin_Homology_Diaphanous_sf"/>
</dbReference>
<name>A0A2G8JB19_STIJA</name>
<evidence type="ECO:0000256" key="1">
    <source>
        <dbReference type="SAM" id="MobiDB-lite"/>
    </source>
</evidence>
<protein>
    <submittedName>
        <fullName evidence="2">Uncharacterized protein</fullName>
    </submittedName>
</protein>
<dbReference type="AlphaFoldDB" id="A0A2G8JB19"/>
<dbReference type="GO" id="GO:0005884">
    <property type="term" value="C:actin filament"/>
    <property type="evidence" value="ECO:0007669"/>
    <property type="project" value="TreeGrafter"/>
</dbReference>
<dbReference type="EMBL" id="MRZV01002938">
    <property type="protein sequence ID" value="PIK32936.1"/>
    <property type="molecule type" value="Genomic_DNA"/>
</dbReference>
<proteinExistence type="predicted"/>
<feature type="compositionally biased region" description="Basic and acidic residues" evidence="1">
    <location>
        <begin position="510"/>
        <end position="523"/>
    </location>
</feature>
<feature type="compositionally biased region" description="Basic and acidic residues" evidence="1">
    <location>
        <begin position="240"/>
        <end position="250"/>
    </location>
</feature>
<feature type="compositionally biased region" description="Basic and acidic residues" evidence="1">
    <location>
        <begin position="317"/>
        <end position="327"/>
    </location>
</feature>
<accession>A0A2G8JB19</accession>
<feature type="region of interest" description="Disordered" evidence="1">
    <location>
        <begin position="214"/>
        <end position="567"/>
    </location>
</feature>
<comment type="caution">
    <text evidence="2">The sequence shown here is derived from an EMBL/GenBank/DDBJ whole genome shotgun (WGS) entry which is preliminary data.</text>
</comment>
<dbReference type="PANTHER" id="PTHR45691:SF6">
    <property type="entry name" value="PROTEIN DIAPHANOUS"/>
    <property type="match status" value="1"/>
</dbReference>
<dbReference type="GO" id="GO:0030041">
    <property type="term" value="P:actin filament polymerization"/>
    <property type="evidence" value="ECO:0007669"/>
    <property type="project" value="TreeGrafter"/>
</dbReference>
<dbReference type="OrthoDB" id="10069708at2759"/>
<feature type="compositionally biased region" description="Pro residues" evidence="1">
    <location>
        <begin position="525"/>
        <end position="537"/>
    </location>
</feature>
<gene>
    <name evidence="2" type="ORF">BSL78_30252</name>
</gene>
<feature type="compositionally biased region" description="Polar residues" evidence="1">
    <location>
        <begin position="365"/>
        <end position="388"/>
    </location>
</feature>
<feature type="compositionally biased region" description="Pro residues" evidence="1">
    <location>
        <begin position="390"/>
        <end position="413"/>
    </location>
</feature>
<sequence>MGCANSHSEDIHKTSLLESDKFVTSLQEVPGYFNRTMQTADFLPPKFPDAPPKKPEMSYTGPPSHLQNSVDFHPYWNLIQQEYVPSDPIREDDGEMPQSLQPRTDTAQELRDIEVREAITDLRQRVRESISEKLRENEDDFLAALSAHGVSESGDSRRPDSLGSPPPLGVEKPPPPPLPAEDYMDGPDNSLAQEEKDTIDFLDSVINESMAWDEETGEEVVREGGNWSFAPPAPPQDEPEVNHKEYDSKKPLPGFNLDITSVKSTPPNSPTTSFSKSIYLPEDKNSFISNNVLARQTSSSKQISTVDRKKPSTLPDGSKHSDHKTSRTLESPGRKLSQKRNPPPPPQRATPSRASEPPPREVSASLINSSRSSEGAKTMPSRTVSNDGSVPPPPLASPPPPPPPPSQPSPAPPLAVKINISERTEQGDISDLPGKQRSKKSHVEEVPPSPSSPPPPPPPTQPPPPPPPVTKPPSPPMTPAVKTLDRISPASQEDPGPVPKSHPPVVQRTRTLEKKNSVKKEGKSLPPPAPKPKPKQPPGVKRKPVRHSMVDISAENTILEDLPSDDSGIKEEVTEKGIHDIIRNLKLSDPTTTTTTATLDRKPKAKVPPPTAARKAKPARPISMPPQAWSPPVVKPKPQRQSNGTLPNGHGMLGRTTSFSSSISGGGGGVRRHLSDDNSSEDSGLHMKDDSELLSQIRLRLVDAQVT</sequence>
<feature type="compositionally biased region" description="Polar residues" evidence="1">
    <location>
        <begin position="286"/>
        <end position="305"/>
    </location>
</feature>
<keyword evidence="3" id="KW-1185">Reference proteome</keyword>
<dbReference type="Proteomes" id="UP000230750">
    <property type="component" value="Unassembled WGS sequence"/>
</dbReference>
<feature type="region of interest" description="Disordered" evidence="1">
    <location>
        <begin position="145"/>
        <end position="198"/>
    </location>
</feature>
<evidence type="ECO:0000313" key="2">
    <source>
        <dbReference type="EMBL" id="PIK32936.1"/>
    </source>
</evidence>